<evidence type="ECO:0000313" key="2">
    <source>
        <dbReference type="EMBL" id="KMZ68724.1"/>
    </source>
</evidence>
<name>A0A0K9PID6_ZOSMR</name>
<organism evidence="2 3">
    <name type="scientific">Zostera marina</name>
    <name type="common">Eelgrass</name>
    <dbReference type="NCBI Taxonomy" id="29655"/>
    <lineage>
        <taxon>Eukaryota</taxon>
        <taxon>Viridiplantae</taxon>
        <taxon>Streptophyta</taxon>
        <taxon>Embryophyta</taxon>
        <taxon>Tracheophyta</taxon>
        <taxon>Spermatophyta</taxon>
        <taxon>Magnoliopsida</taxon>
        <taxon>Liliopsida</taxon>
        <taxon>Zosteraceae</taxon>
        <taxon>Zostera</taxon>
    </lineage>
</organism>
<accession>A0A0K9PID6</accession>
<evidence type="ECO:0000256" key="1">
    <source>
        <dbReference type="SAM" id="MobiDB-lite"/>
    </source>
</evidence>
<proteinExistence type="predicted"/>
<dbReference type="EMBL" id="LFYR01000811">
    <property type="protein sequence ID" value="KMZ68724.1"/>
    <property type="molecule type" value="Genomic_DNA"/>
</dbReference>
<comment type="caution">
    <text evidence="2">The sequence shown here is derived from an EMBL/GenBank/DDBJ whole genome shotgun (WGS) entry which is preliminary data.</text>
</comment>
<dbReference type="AlphaFoldDB" id="A0A0K9PID6"/>
<evidence type="ECO:0008006" key="4">
    <source>
        <dbReference type="Google" id="ProtNLM"/>
    </source>
</evidence>
<keyword evidence="3" id="KW-1185">Reference proteome</keyword>
<dbReference type="OMA" id="VMQNKEE"/>
<dbReference type="PANTHER" id="PTHR36064">
    <property type="entry name" value="EMBRYO DEFECTIVE 2735"/>
    <property type="match status" value="1"/>
</dbReference>
<reference evidence="3" key="1">
    <citation type="journal article" date="2016" name="Nature">
        <title>The genome of the seagrass Zostera marina reveals angiosperm adaptation to the sea.</title>
        <authorList>
            <person name="Olsen J.L."/>
            <person name="Rouze P."/>
            <person name="Verhelst B."/>
            <person name="Lin Y.-C."/>
            <person name="Bayer T."/>
            <person name="Collen J."/>
            <person name="Dattolo E."/>
            <person name="De Paoli E."/>
            <person name="Dittami S."/>
            <person name="Maumus F."/>
            <person name="Michel G."/>
            <person name="Kersting A."/>
            <person name="Lauritano C."/>
            <person name="Lohaus R."/>
            <person name="Toepel M."/>
            <person name="Tonon T."/>
            <person name="Vanneste K."/>
            <person name="Amirebrahimi M."/>
            <person name="Brakel J."/>
            <person name="Bostroem C."/>
            <person name="Chovatia M."/>
            <person name="Grimwood J."/>
            <person name="Jenkins J.W."/>
            <person name="Jueterbock A."/>
            <person name="Mraz A."/>
            <person name="Stam W.T."/>
            <person name="Tice H."/>
            <person name="Bornberg-Bauer E."/>
            <person name="Green P.J."/>
            <person name="Pearson G.A."/>
            <person name="Procaccini G."/>
            <person name="Duarte C.M."/>
            <person name="Schmutz J."/>
            <person name="Reusch T.B.H."/>
            <person name="Van de Peer Y."/>
        </authorList>
    </citation>
    <scope>NUCLEOTIDE SEQUENCE [LARGE SCALE GENOMIC DNA]</scope>
    <source>
        <strain evidence="3">cv. Finnish</strain>
    </source>
</reference>
<dbReference type="Proteomes" id="UP000036987">
    <property type="component" value="Unassembled WGS sequence"/>
</dbReference>
<dbReference type="OrthoDB" id="514706at2759"/>
<gene>
    <name evidence="2" type="ORF">ZOSMA_22G00070</name>
</gene>
<sequence>MKLKTVCRKLYDYVRYDLKEIAFPSSLPDPPNTKRLRKLTLKDYYYVWKEGNRLYFASWVRDIGPELRRLKPDDYKKDMDEDDKPSAEHVASDKTEPSTLEELAVAARGGMETLKPVLQRIYMIRASSYRDALKSFIQGYQEGIKQVMEENAELNSKGKVGGTEKPTSSS</sequence>
<feature type="compositionally biased region" description="Basic and acidic residues" evidence="1">
    <location>
        <begin position="73"/>
        <end position="96"/>
    </location>
</feature>
<protein>
    <recommendedName>
        <fullName evidence="4">Embryo defective 2735</fullName>
    </recommendedName>
</protein>
<feature type="region of interest" description="Disordered" evidence="1">
    <location>
        <begin position="73"/>
        <end position="98"/>
    </location>
</feature>
<evidence type="ECO:0000313" key="3">
    <source>
        <dbReference type="Proteomes" id="UP000036987"/>
    </source>
</evidence>